<feature type="compositionally biased region" description="Low complexity" evidence="5">
    <location>
        <begin position="12"/>
        <end position="22"/>
    </location>
</feature>
<evidence type="ECO:0000256" key="3">
    <source>
        <dbReference type="ARBA" id="ARBA00038944"/>
    </source>
</evidence>
<dbReference type="FunCoup" id="A5DJE7">
    <property type="interactions" value="519"/>
</dbReference>
<dbReference type="InParanoid" id="A5DJE7"/>
<feature type="region of interest" description="Disordered" evidence="5">
    <location>
        <begin position="1"/>
        <end position="50"/>
    </location>
</feature>
<dbReference type="AlphaFoldDB" id="A5DJE7"/>
<evidence type="ECO:0000256" key="5">
    <source>
        <dbReference type="SAM" id="MobiDB-lite"/>
    </source>
</evidence>
<evidence type="ECO:0000256" key="1">
    <source>
        <dbReference type="ARBA" id="ARBA00023235"/>
    </source>
</evidence>
<dbReference type="SUPFAM" id="SSF53927">
    <property type="entry name" value="Cytidine deaminase-like"/>
    <property type="match status" value="1"/>
</dbReference>
<comment type="catalytic activity">
    <reaction evidence="2">
        <text>uridine(32) in tRNA = pseudouridine(32) in tRNA</text>
        <dbReference type="Rhea" id="RHEA:42544"/>
        <dbReference type="Rhea" id="RHEA-COMP:10107"/>
        <dbReference type="Rhea" id="RHEA-COMP:10108"/>
        <dbReference type="ChEBI" id="CHEBI:65314"/>
        <dbReference type="ChEBI" id="CHEBI:65315"/>
        <dbReference type="EC" id="5.4.99.28"/>
    </reaction>
</comment>
<organism evidence="7 8">
    <name type="scientific">Meyerozyma guilliermondii (strain ATCC 6260 / CBS 566 / DSM 6381 / JCM 1539 / NBRC 10279 / NRRL Y-324)</name>
    <name type="common">Yeast</name>
    <name type="synonym">Candida guilliermondii</name>
    <dbReference type="NCBI Taxonomy" id="294746"/>
    <lineage>
        <taxon>Eukaryota</taxon>
        <taxon>Fungi</taxon>
        <taxon>Dikarya</taxon>
        <taxon>Ascomycota</taxon>
        <taxon>Saccharomycotina</taxon>
        <taxon>Pichiomycetes</taxon>
        <taxon>Debaryomycetaceae</taxon>
        <taxon>Meyerozyma</taxon>
    </lineage>
</organism>
<dbReference type="GO" id="GO:0031119">
    <property type="term" value="P:tRNA pseudouridine synthesis"/>
    <property type="evidence" value="ECO:0007669"/>
    <property type="project" value="UniProtKB-ARBA"/>
</dbReference>
<dbReference type="PANTHER" id="PTHR21600:SF40">
    <property type="entry name" value="PSEUDOURIDYLATE SYNTHASE RPUSD2"/>
    <property type="match status" value="1"/>
</dbReference>
<dbReference type="FunFam" id="3.30.2350.10:FF:000017">
    <property type="entry name" value="Pseudouridine synthase"/>
    <property type="match status" value="1"/>
</dbReference>
<feature type="domain" description="CMP/dCMP-type deaminase" evidence="6">
    <location>
        <begin position="454"/>
        <end position="569"/>
    </location>
</feature>
<feature type="active site" evidence="4">
    <location>
        <position position="240"/>
    </location>
</feature>
<dbReference type="Proteomes" id="UP000001997">
    <property type="component" value="Unassembled WGS sequence"/>
</dbReference>
<dbReference type="Gene3D" id="3.40.140.10">
    <property type="entry name" value="Cytidine Deaminase, domain 2"/>
    <property type="match status" value="1"/>
</dbReference>
<evidence type="ECO:0000256" key="2">
    <source>
        <dbReference type="ARBA" id="ARBA00036184"/>
    </source>
</evidence>
<dbReference type="FunFam" id="3.40.140.10:FF:000061">
    <property type="entry name" value="DRAP deaminase"/>
    <property type="match status" value="1"/>
</dbReference>
<proteinExistence type="predicted"/>
<evidence type="ECO:0000256" key="4">
    <source>
        <dbReference type="PIRSR" id="PIRSR606225-1"/>
    </source>
</evidence>
<accession>A5DJE7</accession>
<dbReference type="SUPFAM" id="SSF55120">
    <property type="entry name" value="Pseudouridine synthase"/>
    <property type="match status" value="1"/>
</dbReference>
<dbReference type="HOGENOM" id="CLU_016902_12_4_1"/>
<dbReference type="Pfam" id="PF00849">
    <property type="entry name" value="PseudoU_synth_2"/>
    <property type="match status" value="1"/>
</dbReference>
<dbReference type="GO" id="GO:0016814">
    <property type="term" value="F:hydrolase activity, acting on carbon-nitrogen (but not peptide) bonds, in cyclic amidines"/>
    <property type="evidence" value="ECO:0007669"/>
    <property type="project" value="UniProtKB-ARBA"/>
</dbReference>
<dbReference type="InterPro" id="IPR006145">
    <property type="entry name" value="PsdUridine_synth_RsuA/RluA"/>
</dbReference>
<dbReference type="NCBIfam" id="TIGR00005">
    <property type="entry name" value="rluA_subfam"/>
    <property type="match status" value="1"/>
</dbReference>
<dbReference type="PROSITE" id="PS51747">
    <property type="entry name" value="CYT_DCMP_DEAMINASES_2"/>
    <property type="match status" value="1"/>
</dbReference>
<keyword evidence="1" id="KW-0413">Isomerase</keyword>
<feature type="compositionally biased region" description="Polar residues" evidence="5">
    <location>
        <begin position="23"/>
        <end position="33"/>
    </location>
</feature>
<keyword evidence="8" id="KW-1185">Reference proteome</keyword>
<dbReference type="InterPro" id="IPR006225">
    <property type="entry name" value="PsdUridine_synth_RluC/D"/>
</dbReference>
<dbReference type="InterPro" id="IPR016193">
    <property type="entry name" value="Cytidine_deaminase-like"/>
</dbReference>
<dbReference type="OMA" id="PKGADEM"/>
<evidence type="ECO:0000313" key="8">
    <source>
        <dbReference type="Proteomes" id="UP000001997"/>
    </source>
</evidence>
<dbReference type="InterPro" id="IPR006224">
    <property type="entry name" value="PsdUridine_synth_RluA-like_CS"/>
</dbReference>
<dbReference type="GO" id="GO:0003723">
    <property type="term" value="F:RNA binding"/>
    <property type="evidence" value="ECO:0007669"/>
    <property type="project" value="InterPro"/>
</dbReference>
<gene>
    <name evidence="7" type="ORF">PGUG_03398</name>
</gene>
<dbReference type="InterPro" id="IPR020103">
    <property type="entry name" value="PsdUridine_synth_cat_dom_sf"/>
</dbReference>
<dbReference type="GO" id="GO:0160151">
    <property type="term" value="F:tRNA pseudouridine(32) synthase activity"/>
    <property type="evidence" value="ECO:0007669"/>
    <property type="project" value="UniProtKB-EC"/>
</dbReference>
<dbReference type="Gene3D" id="3.30.2350.10">
    <property type="entry name" value="Pseudouridine synthase"/>
    <property type="match status" value="1"/>
</dbReference>
<dbReference type="CDD" id="cd02557">
    <property type="entry name" value="PseudoU_synth_ScRIB2"/>
    <property type="match status" value="1"/>
</dbReference>
<dbReference type="RefSeq" id="XP_001484017.2">
    <property type="nucleotide sequence ID" value="XM_001483967.1"/>
</dbReference>
<dbReference type="eggNOG" id="KOG1018">
    <property type="taxonomic scope" value="Eukaryota"/>
</dbReference>
<dbReference type="PANTHER" id="PTHR21600">
    <property type="entry name" value="MITOCHONDRIAL RNA PSEUDOURIDINE SYNTHASE"/>
    <property type="match status" value="1"/>
</dbReference>
<dbReference type="VEuPathDB" id="FungiDB:PGUG_03398"/>
<name>A5DJE7_PICGU</name>
<dbReference type="InterPro" id="IPR050188">
    <property type="entry name" value="RluA_PseudoU_synthase"/>
</dbReference>
<protein>
    <recommendedName>
        <fullName evidence="3">tRNA pseudouridine(32) synthase</fullName>
        <ecNumber evidence="3">5.4.99.28</ecNumber>
    </recommendedName>
</protein>
<dbReference type="GO" id="GO:0000455">
    <property type="term" value="P:enzyme-directed rRNA pseudouridine synthesis"/>
    <property type="evidence" value="ECO:0007669"/>
    <property type="project" value="TreeGrafter"/>
</dbReference>
<dbReference type="InterPro" id="IPR002125">
    <property type="entry name" value="CMP_dCMP_dom"/>
</dbReference>
<dbReference type="EMBL" id="CH408158">
    <property type="protein sequence ID" value="EDK39300.2"/>
    <property type="molecule type" value="Genomic_DNA"/>
</dbReference>
<dbReference type="KEGG" id="pgu:PGUG_03398"/>
<dbReference type="EC" id="5.4.99.28" evidence="3"/>
<dbReference type="Pfam" id="PF18785">
    <property type="entry name" value="Inv-AAD"/>
    <property type="match status" value="1"/>
</dbReference>
<dbReference type="OrthoDB" id="424794at2759"/>
<dbReference type="GeneID" id="5126055"/>
<dbReference type="STRING" id="294746.A5DJE7"/>
<dbReference type="GO" id="GO:0019239">
    <property type="term" value="F:deaminase activity"/>
    <property type="evidence" value="ECO:0007669"/>
    <property type="project" value="UniProtKB-ARBA"/>
</dbReference>
<dbReference type="eggNOG" id="KOG1919">
    <property type="taxonomic scope" value="Eukaryota"/>
</dbReference>
<evidence type="ECO:0000313" key="7">
    <source>
        <dbReference type="EMBL" id="EDK39300.2"/>
    </source>
</evidence>
<evidence type="ECO:0000259" key="6">
    <source>
        <dbReference type="PROSITE" id="PS51747"/>
    </source>
</evidence>
<dbReference type="PROSITE" id="PS01129">
    <property type="entry name" value="PSI_RLU"/>
    <property type="match status" value="1"/>
</dbReference>
<sequence length="611" mass="68930">MVLKPKPVFQLRTMTTRSRSSSPKPENSAPSVQEKTESPPPGSKRAGTPKLRDALGFRMKRQAIDRTTLTAYDQLGGENSTDTTLEKGKTIHEEETEGAGYVLDGRLRRVSPYFFTYLTYCKLRWRDRKLIDIFCDEFRDRDQDFYKAAISEGSVTLNRKPANIDSIVRNGDLISHRCHRHEPAVSSRPIKIVHEDDDVIAIDKPSGIPVHPVGRYRYNTITKIFQHEFGRVVHPCNRLDRLTSGLMFLGKTPKGADKFVQQIKDRTVRKEYIARVIGKFPCEEITVEVPIKTVSPKHTLNMVDPKNGKEAKTKFKRISYDPASNTSIVKCYPLTGRTHQIRVHLQHIGHAIANDPIYSNAYVWGKDLGKGIVEDTQDIITRLDRMGKDVAASTWIHPQGDGEILSGSKCEICDVELYTDPGPNDLDLWLHAYLYESADNSWSYKTEYPEWALASHRPFMELALSEAEKCGETQTQFNVGAVLVHEGEVLATGHSRELPGNTHAEQCALEKYFKASNSTEVPEGTVIYTTMEPCSFRLSGNEPCVQRILKTCIKTCFVGVIEPDTFVKDNSSLRQLSDNGVDYVHIGGYEEKCLEIATRGHEKGLKRPKDV</sequence>
<reference evidence="7 8" key="1">
    <citation type="journal article" date="2009" name="Nature">
        <title>Evolution of pathogenicity and sexual reproduction in eight Candida genomes.</title>
        <authorList>
            <person name="Butler G."/>
            <person name="Rasmussen M.D."/>
            <person name="Lin M.F."/>
            <person name="Santos M.A."/>
            <person name="Sakthikumar S."/>
            <person name="Munro C.A."/>
            <person name="Rheinbay E."/>
            <person name="Grabherr M."/>
            <person name="Forche A."/>
            <person name="Reedy J.L."/>
            <person name="Agrafioti I."/>
            <person name="Arnaud M.B."/>
            <person name="Bates S."/>
            <person name="Brown A.J."/>
            <person name="Brunke S."/>
            <person name="Costanzo M.C."/>
            <person name="Fitzpatrick D.A."/>
            <person name="de Groot P.W."/>
            <person name="Harris D."/>
            <person name="Hoyer L.L."/>
            <person name="Hube B."/>
            <person name="Klis F.M."/>
            <person name="Kodira C."/>
            <person name="Lennard N."/>
            <person name="Logue M.E."/>
            <person name="Martin R."/>
            <person name="Neiman A.M."/>
            <person name="Nikolaou E."/>
            <person name="Quail M.A."/>
            <person name="Quinn J."/>
            <person name="Santos M.C."/>
            <person name="Schmitzberger F.F."/>
            <person name="Sherlock G."/>
            <person name="Shah P."/>
            <person name="Silverstein K.A."/>
            <person name="Skrzypek M.S."/>
            <person name="Soll D."/>
            <person name="Staggs R."/>
            <person name="Stansfield I."/>
            <person name="Stumpf M.P."/>
            <person name="Sudbery P.E."/>
            <person name="Srikantha T."/>
            <person name="Zeng Q."/>
            <person name="Berman J."/>
            <person name="Berriman M."/>
            <person name="Heitman J."/>
            <person name="Gow N.A."/>
            <person name="Lorenz M.C."/>
            <person name="Birren B.W."/>
            <person name="Kellis M."/>
            <person name="Cuomo C.A."/>
        </authorList>
    </citation>
    <scope>NUCLEOTIDE SEQUENCE [LARGE SCALE GENOMIC DNA]</scope>
    <source>
        <strain evidence="8">ATCC 6260 / CBS 566 / DSM 6381 / JCM 1539 / NBRC 10279 / NRRL Y-324</strain>
    </source>
</reference>